<evidence type="ECO:0000313" key="2">
    <source>
        <dbReference type="EMBL" id="KAK8958038.1"/>
    </source>
</evidence>
<feature type="region of interest" description="Disordered" evidence="1">
    <location>
        <begin position="30"/>
        <end position="97"/>
    </location>
</feature>
<sequence>MGEEEDGEDNGEVDFPLDVIIGKAVETVAPLPEVVDKPSEPEPASYRSERKRKRRKKMKRDAIPGGASSSRLEKTDSSMKEAISREAGGDGGGEEGILYAAHADCPPREGDEDVEGDYCLSC</sequence>
<feature type="compositionally biased region" description="Basic and acidic residues" evidence="1">
    <location>
        <begin position="71"/>
        <end position="88"/>
    </location>
</feature>
<accession>A0AAP0GG95</accession>
<reference evidence="2 3" key="1">
    <citation type="journal article" date="2022" name="Nat. Plants">
        <title>Genomes of leafy and leafless Platanthera orchids illuminate the evolution of mycoheterotrophy.</title>
        <authorList>
            <person name="Li M.H."/>
            <person name="Liu K.W."/>
            <person name="Li Z."/>
            <person name="Lu H.C."/>
            <person name="Ye Q.L."/>
            <person name="Zhang D."/>
            <person name="Wang J.Y."/>
            <person name="Li Y.F."/>
            <person name="Zhong Z.M."/>
            <person name="Liu X."/>
            <person name="Yu X."/>
            <person name="Liu D.K."/>
            <person name="Tu X.D."/>
            <person name="Liu B."/>
            <person name="Hao Y."/>
            <person name="Liao X.Y."/>
            <person name="Jiang Y.T."/>
            <person name="Sun W.H."/>
            <person name="Chen J."/>
            <person name="Chen Y.Q."/>
            <person name="Ai Y."/>
            <person name="Zhai J.W."/>
            <person name="Wu S.S."/>
            <person name="Zhou Z."/>
            <person name="Hsiao Y.Y."/>
            <person name="Wu W.L."/>
            <person name="Chen Y.Y."/>
            <person name="Lin Y.F."/>
            <person name="Hsu J.L."/>
            <person name="Li C.Y."/>
            <person name="Wang Z.W."/>
            <person name="Zhao X."/>
            <person name="Zhong W.Y."/>
            <person name="Ma X.K."/>
            <person name="Ma L."/>
            <person name="Huang J."/>
            <person name="Chen G.Z."/>
            <person name="Huang M.Z."/>
            <person name="Huang L."/>
            <person name="Peng D.H."/>
            <person name="Luo Y.B."/>
            <person name="Zou S.Q."/>
            <person name="Chen S.P."/>
            <person name="Lan S."/>
            <person name="Tsai W.C."/>
            <person name="Van de Peer Y."/>
            <person name="Liu Z.J."/>
        </authorList>
    </citation>
    <scope>NUCLEOTIDE SEQUENCE [LARGE SCALE GENOMIC DNA]</scope>
    <source>
        <strain evidence="2">Lor287</strain>
    </source>
</reference>
<feature type="region of interest" description="Disordered" evidence="1">
    <location>
        <begin position="103"/>
        <end position="122"/>
    </location>
</feature>
<gene>
    <name evidence="2" type="ORF">KSP39_PZI001062</name>
</gene>
<name>A0AAP0GG95_9ASPA</name>
<evidence type="ECO:0000313" key="3">
    <source>
        <dbReference type="Proteomes" id="UP001418222"/>
    </source>
</evidence>
<evidence type="ECO:0000256" key="1">
    <source>
        <dbReference type="SAM" id="MobiDB-lite"/>
    </source>
</evidence>
<keyword evidence="3" id="KW-1185">Reference proteome</keyword>
<comment type="caution">
    <text evidence="2">The sequence shown here is derived from an EMBL/GenBank/DDBJ whole genome shotgun (WGS) entry which is preliminary data.</text>
</comment>
<dbReference type="Proteomes" id="UP001418222">
    <property type="component" value="Unassembled WGS sequence"/>
</dbReference>
<organism evidence="2 3">
    <name type="scientific">Platanthera zijinensis</name>
    <dbReference type="NCBI Taxonomy" id="2320716"/>
    <lineage>
        <taxon>Eukaryota</taxon>
        <taxon>Viridiplantae</taxon>
        <taxon>Streptophyta</taxon>
        <taxon>Embryophyta</taxon>
        <taxon>Tracheophyta</taxon>
        <taxon>Spermatophyta</taxon>
        <taxon>Magnoliopsida</taxon>
        <taxon>Liliopsida</taxon>
        <taxon>Asparagales</taxon>
        <taxon>Orchidaceae</taxon>
        <taxon>Orchidoideae</taxon>
        <taxon>Orchideae</taxon>
        <taxon>Orchidinae</taxon>
        <taxon>Platanthera</taxon>
    </lineage>
</organism>
<protein>
    <submittedName>
        <fullName evidence="2">Uncharacterized protein</fullName>
    </submittedName>
</protein>
<feature type="compositionally biased region" description="Basic residues" evidence="1">
    <location>
        <begin position="49"/>
        <end position="59"/>
    </location>
</feature>
<dbReference type="AlphaFoldDB" id="A0AAP0GG95"/>
<proteinExistence type="predicted"/>
<dbReference type="EMBL" id="JBBWWQ010000001">
    <property type="protein sequence ID" value="KAK8958038.1"/>
    <property type="molecule type" value="Genomic_DNA"/>
</dbReference>